<keyword evidence="2" id="KW-1185">Reference proteome</keyword>
<comment type="caution">
    <text evidence="1">The sequence shown here is derived from an EMBL/GenBank/DDBJ whole genome shotgun (WGS) entry which is preliminary data.</text>
</comment>
<dbReference type="Proteomes" id="UP001066276">
    <property type="component" value="Chromosome 12"/>
</dbReference>
<protein>
    <submittedName>
        <fullName evidence="1">Uncharacterized protein</fullName>
    </submittedName>
</protein>
<dbReference type="AlphaFoldDB" id="A0AAV7L4G8"/>
<name>A0AAV7L4G8_PLEWA</name>
<reference evidence="1" key="1">
    <citation type="journal article" date="2022" name="bioRxiv">
        <title>Sequencing and chromosome-scale assembly of the giantPleurodeles waltlgenome.</title>
        <authorList>
            <person name="Brown T."/>
            <person name="Elewa A."/>
            <person name="Iarovenko S."/>
            <person name="Subramanian E."/>
            <person name="Araus A.J."/>
            <person name="Petzold A."/>
            <person name="Susuki M."/>
            <person name="Suzuki K.-i.T."/>
            <person name="Hayashi T."/>
            <person name="Toyoda A."/>
            <person name="Oliveira C."/>
            <person name="Osipova E."/>
            <person name="Leigh N.D."/>
            <person name="Simon A."/>
            <person name="Yun M.H."/>
        </authorList>
    </citation>
    <scope>NUCLEOTIDE SEQUENCE</scope>
    <source>
        <strain evidence="1">20211129_DDA</strain>
        <tissue evidence="1">Liver</tissue>
    </source>
</reference>
<gene>
    <name evidence="1" type="ORF">NDU88_005448</name>
</gene>
<accession>A0AAV7L4G8</accession>
<proteinExistence type="predicted"/>
<evidence type="ECO:0000313" key="1">
    <source>
        <dbReference type="EMBL" id="KAJ1085315.1"/>
    </source>
</evidence>
<dbReference type="EMBL" id="JANPWB010000016">
    <property type="protein sequence ID" value="KAJ1085315.1"/>
    <property type="molecule type" value="Genomic_DNA"/>
</dbReference>
<sequence>MEASLGSPGRGVPALQYGARTSLDWAIYGSPVRRRGAAPGPMFGLLASGARSTPGLRARARLVRPQGACEHPV</sequence>
<organism evidence="1 2">
    <name type="scientific">Pleurodeles waltl</name>
    <name type="common">Iberian ribbed newt</name>
    <dbReference type="NCBI Taxonomy" id="8319"/>
    <lineage>
        <taxon>Eukaryota</taxon>
        <taxon>Metazoa</taxon>
        <taxon>Chordata</taxon>
        <taxon>Craniata</taxon>
        <taxon>Vertebrata</taxon>
        <taxon>Euteleostomi</taxon>
        <taxon>Amphibia</taxon>
        <taxon>Batrachia</taxon>
        <taxon>Caudata</taxon>
        <taxon>Salamandroidea</taxon>
        <taxon>Salamandridae</taxon>
        <taxon>Pleurodelinae</taxon>
        <taxon>Pleurodeles</taxon>
    </lineage>
</organism>
<evidence type="ECO:0000313" key="2">
    <source>
        <dbReference type="Proteomes" id="UP001066276"/>
    </source>
</evidence>